<keyword evidence="1" id="KW-0472">Membrane</keyword>
<keyword evidence="3" id="KW-1185">Reference proteome</keyword>
<organism evidence="2 3">
    <name type="scientific">Latilactobacillus fuchuensis</name>
    <dbReference type="NCBI Taxonomy" id="164393"/>
    <lineage>
        <taxon>Bacteria</taxon>
        <taxon>Bacillati</taxon>
        <taxon>Bacillota</taxon>
        <taxon>Bacilli</taxon>
        <taxon>Lactobacillales</taxon>
        <taxon>Lactobacillaceae</taxon>
        <taxon>Latilactobacillus</taxon>
    </lineage>
</organism>
<keyword evidence="1" id="KW-1133">Transmembrane helix</keyword>
<evidence type="ECO:0000313" key="2">
    <source>
        <dbReference type="EMBL" id="SPC40129.1"/>
    </source>
</evidence>
<keyword evidence="1" id="KW-0812">Transmembrane</keyword>
<feature type="transmembrane region" description="Helical" evidence="1">
    <location>
        <begin position="37"/>
        <end position="58"/>
    </location>
</feature>
<proteinExistence type="predicted"/>
<accession>A0A2N9DYD9</accession>
<protein>
    <submittedName>
        <fullName evidence="2">Uncharacterized protein</fullName>
    </submittedName>
</protein>
<dbReference type="EMBL" id="OGVC01000049">
    <property type="protein sequence ID" value="SPC40129.1"/>
    <property type="molecule type" value="Genomic_DNA"/>
</dbReference>
<dbReference type="RefSeq" id="WP_106482917.1">
    <property type="nucleotide sequence ID" value="NZ_CBCPIL010000009.1"/>
</dbReference>
<evidence type="ECO:0000313" key="3">
    <source>
        <dbReference type="Proteomes" id="UP000238739"/>
    </source>
</evidence>
<gene>
    <name evidence="2" type="ORF">LFUMFP_70053</name>
</gene>
<dbReference type="Proteomes" id="UP000238739">
    <property type="component" value="Unassembled WGS sequence"/>
</dbReference>
<reference evidence="2" key="1">
    <citation type="submission" date="2018-01" db="EMBL/GenBank/DDBJ databases">
        <authorList>
            <person name="Chaillou S."/>
        </authorList>
    </citation>
    <scope>NUCLEOTIDE SEQUENCE [LARGE SCALE GENOMIC DNA]</scope>
    <source>
        <strain evidence="2">MFPC41A2801</strain>
    </source>
</reference>
<comment type="caution">
    <text evidence="2">The sequence shown here is derived from an EMBL/GenBank/DDBJ whole genome shotgun (WGS) entry which is preliminary data.</text>
</comment>
<dbReference type="AlphaFoldDB" id="A0A2N9DYD9"/>
<name>A0A2N9DYD9_9LACO</name>
<sequence length="65" mass="7543">MQKFELKALLAAIILVVLVRTLIKWWSPTLFTDGNFLILFIVPVLFVLILINLGRLIYRLVVSHH</sequence>
<evidence type="ECO:0000256" key="1">
    <source>
        <dbReference type="SAM" id="Phobius"/>
    </source>
</evidence>